<dbReference type="InterPro" id="IPR007247">
    <property type="entry name" value="Ureidogly_lyase"/>
</dbReference>
<dbReference type="Proteomes" id="UP000019141">
    <property type="component" value="Unassembled WGS sequence"/>
</dbReference>
<evidence type="ECO:0008006" key="7">
    <source>
        <dbReference type="Google" id="ProtNLM"/>
    </source>
</evidence>
<proteinExistence type="predicted"/>
<keyword evidence="6" id="KW-1185">Reference proteome</keyword>
<name>W4LV44_ENTF1</name>
<evidence type="ECO:0000256" key="1">
    <source>
        <dbReference type="ARBA" id="ARBA00011738"/>
    </source>
</evidence>
<gene>
    <name evidence="5" type="ORF">ETSY1_06645</name>
</gene>
<sequence>MEVIQIKAEPLTSEGFQPFGQVIGQDDISLVLRNGEQFRMGIIHQRNTGYQINHMNFHRNSTQALVPLEGKACLVVVAPPGLTFNEASDLKQVKAFLCDGSAGINIGLNTWHQALLPIGPEMKMLNVQGANSREDTEACNFERTLDAVIEVVL</sequence>
<evidence type="ECO:0000256" key="2">
    <source>
        <dbReference type="ARBA" id="ARBA00022631"/>
    </source>
</evidence>
<evidence type="ECO:0000256" key="3">
    <source>
        <dbReference type="ARBA" id="ARBA00023239"/>
    </source>
</evidence>
<dbReference type="Pfam" id="PF04115">
    <property type="entry name" value="Ureidogly_lyase"/>
    <property type="match status" value="1"/>
</dbReference>
<dbReference type="Gene3D" id="2.60.120.480">
    <property type="entry name" value="Ureidoglycolate hydrolase"/>
    <property type="match status" value="1"/>
</dbReference>
<accession>W4LV44</accession>
<dbReference type="EMBL" id="AZHW01000211">
    <property type="protein sequence ID" value="ETX01636.1"/>
    <property type="molecule type" value="Genomic_DNA"/>
</dbReference>
<evidence type="ECO:0000313" key="6">
    <source>
        <dbReference type="Proteomes" id="UP000019141"/>
    </source>
</evidence>
<keyword evidence="3" id="KW-0456">Lyase</keyword>
<protein>
    <recommendedName>
        <fullName evidence="7">Ureidoglycolate hydrolase</fullName>
    </recommendedName>
</protein>
<dbReference type="InterPro" id="IPR024060">
    <property type="entry name" value="Ureidoglycolate_lyase_dom_sf"/>
</dbReference>
<dbReference type="GO" id="GO:0050385">
    <property type="term" value="F:ureidoglycolate lyase activity"/>
    <property type="evidence" value="ECO:0007669"/>
    <property type="project" value="UniProtKB-EC"/>
</dbReference>
<comment type="catalytic activity">
    <reaction evidence="4">
        <text>(S)-ureidoglycolate = urea + glyoxylate</text>
        <dbReference type="Rhea" id="RHEA:11304"/>
        <dbReference type="ChEBI" id="CHEBI:16199"/>
        <dbReference type="ChEBI" id="CHEBI:36655"/>
        <dbReference type="ChEBI" id="CHEBI:57296"/>
        <dbReference type="EC" id="4.3.2.3"/>
    </reaction>
</comment>
<dbReference type="SUPFAM" id="SSF51182">
    <property type="entry name" value="RmlC-like cupins"/>
    <property type="match status" value="1"/>
</dbReference>
<comment type="subunit">
    <text evidence="1">Homodimer.</text>
</comment>
<organism evidence="5 6">
    <name type="scientific">Entotheonella factor</name>
    <dbReference type="NCBI Taxonomy" id="1429438"/>
    <lineage>
        <taxon>Bacteria</taxon>
        <taxon>Pseudomonadati</taxon>
        <taxon>Nitrospinota/Tectimicrobiota group</taxon>
        <taxon>Candidatus Tectimicrobiota</taxon>
        <taxon>Candidatus Entotheonellia</taxon>
        <taxon>Candidatus Entotheonellales</taxon>
        <taxon>Candidatus Entotheonellaceae</taxon>
        <taxon>Candidatus Entotheonella</taxon>
    </lineage>
</organism>
<reference evidence="5 6" key="1">
    <citation type="journal article" date="2014" name="Nature">
        <title>An environmental bacterial taxon with a large and distinct metabolic repertoire.</title>
        <authorList>
            <person name="Wilson M.C."/>
            <person name="Mori T."/>
            <person name="Ruckert C."/>
            <person name="Uria A.R."/>
            <person name="Helf M.J."/>
            <person name="Takada K."/>
            <person name="Gernert C."/>
            <person name="Steffens U.A."/>
            <person name="Heycke N."/>
            <person name="Schmitt S."/>
            <person name="Rinke C."/>
            <person name="Helfrich E.J."/>
            <person name="Brachmann A.O."/>
            <person name="Gurgui C."/>
            <person name="Wakimoto T."/>
            <person name="Kracht M."/>
            <person name="Crusemann M."/>
            <person name="Hentschel U."/>
            <person name="Abe I."/>
            <person name="Matsunaga S."/>
            <person name="Kalinowski J."/>
            <person name="Takeyama H."/>
            <person name="Piel J."/>
        </authorList>
    </citation>
    <scope>NUCLEOTIDE SEQUENCE [LARGE SCALE GENOMIC DNA]</scope>
    <source>
        <strain evidence="6">TSY1</strain>
    </source>
</reference>
<dbReference type="AlphaFoldDB" id="W4LV44"/>
<evidence type="ECO:0000313" key="5">
    <source>
        <dbReference type="EMBL" id="ETX01636.1"/>
    </source>
</evidence>
<dbReference type="HOGENOM" id="CLU_070445_1_0_7"/>
<dbReference type="InterPro" id="IPR047233">
    <property type="entry name" value="UAH_cupin"/>
</dbReference>
<dbReference type="GO" id="GO:0004848">
    <property type="term" value="F:ureidoglycolate hydrolase activity"/>
    <property type="evidence" value="ECO:0007669"/>
    <property type="project" value="InterPro"/>
</dbReference>
<evidence type="ECO:0000256" key="4">
    <source>
        <dbReference type="ARBA" id="ARBA00047684"/>
    </source>
</evidence>
<dbReference type="InterPro" id="IPR011051">
    <property type="entry name" value="RmlC_Cupin_sf"/>
</dbReference>
<dbReference type="CDD" id="cd20298">
    <property type="entry name" value="cupin_UAH"/>
    <property type="match status" value="1"/>
</dbReference>
<keyword evidence="2" id="KW-0659">Purine metabolism</keyword>
<comment type="caution">
    <text evidence="5">The sequence shown here is derived from an EMBL/GenBank/DDBJ whole genome shotgun (WGS) entry which is preliminary data.</text>
</comment>
<dbReference type="GO" id="GO:0006144">
    <property type="term" value="P:purine nucleobase metabolic process"/>
    <property type="evidence" value="ECO:0007669"/>
    <property type="project" value="UniProtKB-KW"/>
</dbReference>
<dbReference type="PANTHER" id="PTHR21221">
    <property type="entry name" value="UREIDOGLYCOLATE HYDROLASE"/>
    <property type="match status" value="1"/>
</dbReference>
<dbReference type="GO" id="GO:0000256">
    <property type="term" value="P:allantoin catabolic process"/>
    <property type="evidence" value="ECO:0007669"/>
    <property type="project" value="InterPro"/>
</dbReference>
<dbReference type="PANTHER" id="PTHR21221:SF1">
    <property type="entry name" value="UREIDOGLYCOLATE LYASE"/>
    <property type="match status" value="1"/>
</dbReference>